<comment type="caution">
    <text evidence="1">The sequence shown here is derived from an EMBL/GenBank/DDBJ whole genome shotgun (WGS) entry which is preliminary data.</text>
</comment>
<dbReference type="Proteomes" id="UP000292702">
    <property type="component" value="Unassembled WGS sequence"/>
</dbReference>
<reference evidence="1 2" key="1">
    <citation type="submission" date="2018-11" db="EMBL/GenBank/DDBJ databases">
        <title>Genome assembly of Steccherinum ochraceum LE-BIN_3174, the white-rot fungus of the Steccherinaceae family (The Residual Polyporoid clade, Polyporales, Basidiomycota).</title>
        <authorList>
            <person name="Fedorova T.V."/>
            <person name="Glazunova O.A."/>
            <person name="Landesman E.O."/>
            <person name="Moiseenko K.V."/>
            <person name="Psurtseva N.V."/>
            <person name="Savinova O.S."/>
            <person name="Shakhova N.V."/>
            <person name="Tyazhelova T.V."/>
            <person name="Vasina D.V."/>
        </authorList>
    </citation>
    <scope>NUCLEOTIDE SEQUENCE [LARGE SCALE GENOMIC DNA]</scope>
    <source>
        <strain evidence="1 2">LE-BIN_3174</strain>
    </source>
</reference>
<evidence type="ECO:0000313" key="1">
    <source>
        <dbReference type="EMBL" id="TCD68648.1"/>
    </source>
</evidence>
<keyword evidence="2" id="KW-1185">Reference proteome</keyword>
<organism evidence="1 2">
    <name type="scientific">Steccherinum ochraceum</name>
    <dbReference type="NCBI Taxonomy" id="92696"/>
    <lineage>
        <taxon>Eukaryota</taxon>
        <taxon>Fungi</taxon>
        <taxon>Dikarya</taxon>
        <taxon>Basidiomycota</taxon>
        <taxon>Agaricomycotina</taxon>
        <taxon>Agaricomycetes</taxon>
        <taxon>Polyporales</taxon>
        <taxon>Steccherinaceae</taxon>
        <taxon>Steccherinum</taxon>
    </lineage>
</organism>
<accession>A0A4R0RX41</accession>
<dbReference type="STRING" id="92696.A0A4R0RX41"/>
<evidence type="ECO:0008006" key="3">
    <source>
        <dbReference type="Google" id="ProtNLM"/>
    </source>
</evidence>
<dbReference type="AlphaFoldDB" id="A0A4R0RX41"/>
<dbReference type="EMBL" id="RWJN01000061">
    <property type="protein sequence ID" value="TCD68648.1"/>
    <property type="molecule type" value="Genomic_DNA"/>
</dbReference>
<protein>
    <recommendedName>
        <fullName evidence="3">F-box domain-containing protein</fullName>
    </recommendedName>
</protein>
<dbReference type="OrthoDB" id="3041043at2759"/>
<gene>
    <name evidence="1" type="ORF">EIP91_010303</name>
</gene>
<proteinExistence type="predicted"/>
<sequence>MDVDDSALTTPGPDDFVEQIISNNVIHDCLFSYVTPLELFRLARTCRIAYGVVRFYVKRTFNVNRLLSRFFQDPVAFRSLQARTGMIFAGSIALQFFDRSFYPGSDLDVYLMREAMVEVTAWLVDVGYEFEPFPEQPPILQDAMKALMQNQAHEVMAGPGALAEHPLAP</sequence>
<evidence type="ECO:0000313" key="2">
    <source>
        <dbReference type="Proteomes" id="UP000292702"/>
    </source>
</evidence>
<name>A0A4R0RX41_9APHY</name>